<evidence type="ECO:0000313" key="2">
    <source>
        <dbReference type="EMBL" id="RZH68018.1"/>
    </source>
</evidence>
<dbReference type="AlphaFoldDB" id="A0A482XWB0"/>
<dbReference type="EMBL" id="SHMR01000001">
    <property type="protein sequence ID" value="RZH68018.1"/>
    <property type="molecule type" value="Genomic_DNA"/>
</dbReference>
<proteinExistence type="predicted"/>
<comment type="caution">
    <text evidence="2">The sequence shown here is derived from an EMBL/GenBank/DDBJ whole genome shotgun (WGS) entry which is preliminary data.</text>
</comment>
<feature type="compositionally biased region" description="Low complexity" evidence="1">
    <location>
        <begin position="38"/>
        <end position="53"/>
    </location>
</feature>
<organism evidence="2 3">
    <name type="scientific">Natrinema altunense</name>
    <dbReference type="NCBI Taxonomy" id="222984"/>
    <lineage>
        <taxon>Archaea</taxon>
        <taxon>Methanobacteriati</taxon>
        <taxon>Methanobacteriota</taxon>
        <taxon>Stenosarchaea group</taxon>
        <taxon>Halobacteria</taxon>
        <taxon>Halobacteriales</taxon>
        <taxon>Natrialbaceae</taxon>
        <taxon>Natrinema</taxon>
    </lineage>
</organism>
<name>A0A482XWB0_9EURY</name>
<dbReference type="PROSITE" id="PS51257">
    <property type="entry name" value="PROKAR_LIPOPROTEIN"/>
    <property type="match status" value="1"/>
</dbReference>
<sequence>MTDLRRRNALQLLGGGMAFLAGCSETSDGNTEPDDTGSNDSNDPNDSNDSIDTIEGDLPSYASMLPTTERSTYFYGAIDVETMSTLLEDEGAEAGAEPTDPLVGNPVVVALLCSFGLQQLGSSAGRSAYTDHNETADGEEQFVYADGVYALVGSYDRDGLATALEAAGYTAEREADAYAVYTDDESDEVVGISAGVYAYSYPNGDESDFDPIAAVERTVATAAGDRPPKHEVDDGFDRLLRAGENGGITSCLYTDADEFDADALSSDRATDEDSLQFAFDAFEGANGVSQHLAVTDADAAATATAVVTYRSEDHVDQGRLESALGTEAETVEFATVGSRVEIDAEYGGEFARE</sequence>
<evidence type="ECO:0000313" key="3">
    <source>
        <dbReference type="Proteomes" id="UP000292704"/>
    </source>
</evidence>
<dbReference type="OrthoDB" id="157618at2157"/>
<accession>A0A482XWB0</accession>
<evidence type="ECO:0000256" key="1">
    <source>
        <dbReference type="SAM" id="MobiDB-lite"/>
    </source>
</evidence>
<reference evidence="2 3" key="1">
    <citation type="submission" date="2019-02" db="EMBL/GenBank/DDBJ databases">
        <title>Genome analysis provides insights into bioremediation potentialities and Haloocin production by Natrinema altunense strain 4.1R isolated from Chott Douz in Tunisian desert.</title>
        <authorList>
            <person name="Najjari A."/>
            <person name="Youssef N."/>
            <person name="Ben Dhia O."/>
            <person name="Ferjani R."/>
            <person name="El Hidri D."/>
            <person name="Ouzari H.I."/>
            <person name="Cherif A."/>
        </authorList>
    </citation>
    <scope>NUCLEOTIDE SEQUENCE [LARGE SCALE GENOMIC DNA]</scope>
    <source>
        <strain evidence="2 3">4.1R</strain>
    </source>
</reference>
<feature type="region of interest" description="Disordered" evidence="1">
    <location>
        <begin position="23"/>
        <end position="62"/>
    </location>
</feature>
<gene>
    <name evidence="2" type="ORF">ELS17_00680</name>
</gene>
<dbReference type="RefSeq" id="WP_130169127.1">
    <property type="nucleotide sequence ID" value="NZ_SHMR01000001.1"/>
</dbReference>
<protein>
    <submittedName>
        <fullName evidence="2">Uncharacterized protein</fullName>
    </submittedName>
</protein>
<dbReference type="Proteomes" id="UP000292704">
    <property type="component" value="Unassembled WGS sequence"/>
</dbReference>